<dbReference type="Pfam" id="PF13163">
    <property type="entry name" value="DUF3999"/>
    <property type="match status" value="1"/>
</dbReference>
<keyword evidence="4" id="KW-1185">Reference proteome</keyword>
<reference evidence="3 4" key="1">
    <citation type="submission" date="2020-06" db="EMBL/GenBank/DDBJ databases">
        <title>Sphingomonas hominis sp. nov., a member of the Sphingomonas, isolated from the hair of a 22-year-old girl.</title>
        <authorList>
            <person name="Zhang D.-F."/>
            <person name="Cui X.-W."/>
        </authorList>
    </citation>
    <scope>NUCLEOTIDE SEQUENCE [LARGE SCALE GENOMIC DNA]</scope>
    <source>
        <strain evidence="3 4">HHU CXW</strain>
    </source>
</reference>
<keyword evidence="1" id="KW-0472">Membrane</keyword>
<protein>
    <submittedName>
        <fullName evidence="3">DUF3999 family protein</fullName>
    </submittedName>
</protein>
<gene>
    <name evidence="3" type="ORF">HRV97_14340</name>
</gene>
<evidence type="ECO:0000256" key="2">
    <source>
        <dbReference type="SAM" id="SignalP"/>
    </source>
</evidence>
<feature type="chain" id="PRO_5045736156" evidence="2">
    <location>
        <begin position="21"/>
        <end position="437"/>
    </location>
</feature>
<accession>A0ABX2JI78</accession>
<dbReference type="RefSeq" id="WP_174194955.1">
    <property type="nucleotide sequence ID" value="NZ_JABULH010000006.1"/>
</dbReference>
<evidence type="ECO:0000313" key="4">
    <source>
        <dbReference type="Proteomes" id="UP000621447"/>
    </source>
</evidence>
<keyword evidence="2" id="KW-0732">Signal</keyword>
<evidence type="ECO:0000256" key="1">
    <source>
        <dbReference type="SAM" id="Phobius"/>
    </source>
</evidence>
<dbReference type="Proteomes" id="UP000621447">
    <property type="component" value="Unassembled WGS sequence"/>
</dbReference>
<keyword evidence="1" id="KW-0812">Transmembrane</keyword>
<proteinExistence type="predicted"/>
<keyword evidence="1" id="KW-1133">Transmembrane helix</keyword>
<evidence type="ECO:0000313" key="3">
    <source>
        <dbReference type="EMBL" id="NTS66335.1"/>
    </source>
</evidence>
<organism evidence="3 4">
    <name type="scientific">Sphingomonas hominis</name>
    <dbReference type="NCBI Taxonomy" id="2741495"/>
    <lineage>
        <taxon>Bacteria</taxon>
        <taxon>Pseudomonadati</taxon>
        <taxon>Pseudomonadota</taxon>
        <taxon>Alphaproteobacteria</taxon>
        <taxon>Sphingomonadales</taxon>
        <taxon>Sphingomonadaceae</taxon>
        <taxon>Sphingomonas</taxon>
    </lineage>
</organism>
<feature type="transmembrane region" description="Helical" evidence="1">
    <location>
        <begin position="407"/>
        <end position="425"/>
    </location>
</feature>
<feature type="signal peptide" evidence="2">
    <location>
        <begin position="1"/>
        <end position="20"/>
    </location>
</feature>
<name>A0ABX2JI78_9SPHN</name>
<dbReference type="EMBL" id="JABULH010000006">
    <property type="protein sequence ID" value="NTS66335.1"/>
    <property type="molecule type" value="Genomic_DNA"/>
</dbReference>
<comment type="caution">
    <text evidence="3">The sequence shown here is derived from an EMBL/GenBank/DDBJ whole genome shotgun (WGS) entry which is preliminary data.</text>
</comment>
<sequence length="437" mass="45911">MIAKRRLMLLAMLLTAAAPAETPDDARAYHVRIAVVPGAGSRLQRVTLPPAALAAVRTSEYADMRVFDARGRAMPMARVASARATRRDLLRALPILGGADALKVSGVSLQLDGDVARVARVDGKIVDDVQPAVLGVLLDARGVTGAARTLTLDADVPQSQPVTFVVEASRDLSTWRKLGEQTVFRAVTDTQPVTIALDAAPLRGDYIRVTWRLASRALSPVTIRSGQLASDTGSIAPTWIAATLPAGARGRTIDLTLPFAAPLATLAITPAVADSLVPVRILGRDDAEQPWTPLGQGIAAHTTRAIPLNGNTFRLLRIEADSRSSGFTATPSLRLGFAPADIVFLTAGTPPYTLAAGRAEDTNRYLPLDSLAADAGNRPPALAQVAAAPARVALAAAADPQRGSRQLLLWAVLLAATALLAALAWRLSRNPSPTPQD</sequence>
<dbReference type="InterPro" id="IPR025060">
    <property type="entry name" value="DUF3999"/>
</dbReference>